<reference evidence="1" key="1">
    <citation type="submission" date="2022-07" db="EMBL/GenBank/DDBJ databases">
        <title>Phylogenomic reconstructions and comparative analyses of Kickxellomycotina fungi.</title>
        <authorList>
            <person name="Reynolds N.K."/>
            <person name="Stajich J.E."/>
            <person name="Barry K."/>
            <person name="Grigoriev I.V."/>
            <person name="Crous P."/>
            <person name="Smith M.E."/>
        </authorList>
    </citation>
    <scope>NUCLEOTIDE SEQUENCE</scope>
    <source>
        <strain evidence="1">NRRL 1565</strain>
    </source>
</reference>
<evidence type="ECO:0000313" key="1">
    <source>
        <dbReference type="EMBL" id="KAJ2799940.1"/>
    </source>
</evidence>
<dbReference type="AlphaFoldDB" id="A0A9W8HSD5"/>
<sequence>MTTIDLTAVALGLVFRHAIGDKINSLDAWKQCLPFLAVNRIWREAALPQLYSSGIIDFANKGIIIIAYNNIELIVSNGGRQFISRLRVCSNHTVALESILGKAKELLSPNPDLQWPSIRAFIIDCPNNGKVSSAVPTPADVTAILKALPNIADIYIDHPHWSYSNATE</sequence>
<proteinExistence type="predicted"/>
<evidence type="ECO:0000313" key="2">
    <source>
        <dbReference type="Proteomes" id="UP001140094"/>
    </source>
</evidence>
<gene>
    <name evidence="1" type="ORF">H4R20_004243</name>
</gene>
<dbReference type="EMBL" id="JANBUO010001081">
    <property type="protein sequence ID" value="KAJ2799940.1"/>
    <property type="molecule type" value="Genomic_DNA"/>
</dbReference>
<dbReference type="Proteomes" id="UP001140094">
    <property type="component" value="Unassembled WGS sequence"/>
</dbReference>
<feature type="non-terminal residue" evidence="1">
    <location>
        <position position="168"/>
    </location>
</feature>
<name>A0A9W8HSD5_9FUNG</name>
<comment type="caution">
    <text evidence="1">The sequence shown here is derived from an EMBL/GenBank/DDBJ whole genome shotgun (WGS) entry which is preliminary data.</text>
</comment>
<protein>
    <submittedName>
        <fullName evidence="1">Uncharacterized protein</fullName>
    </submittedName>
</protein>
<keyword evidence="2" id="KW-1185">Reference proteome</keyword>
<organism evidence="1 2">
    <name type="scientific">Coemansia guatemalensis</name>
    <dbReference type="NCBI Taxonomy" id="2761395"/>
    <lineage>
        <taxon>Eukaryota</taxon>
        <taxon>Fungi</taxon>
        <taxon>Fungi incertae sedis</taxon>
        <taxon>Zoopagomycota</taxon>
        <taxon>Kickxellomycotina</taxon>
        <taxon>Kickxellomycetes</taxon>
        <taxon>Kickxellales</taxon>
        <taxon>Kickxellaceae</taxon>
        <taxon>Coemansia</taxon>
    </lineage>
</organism>
<accession>A0A9W8HSD5</accession>